<proteinExistence type="predicted"/>
<name>A0ABT7IQ99_9BURK</name>
<organism evidence="2 3">
    <name type="scientific">Mesosutterella faecium</name>
    <dbReference type="NCBI Taxonomy" id="2925194"/>
    <lineage>
        <taxon>Bacteria</taxon>
        <taxon>Pseudomonadati</taxon>
        <taxon>Pseudomonadota</taxon>
        <taxon>Betaproteobacteria</taxon>
        <taxon>Burkholderiales</taxon>
        <taxon>Sutterellaceae</taxon>
        <taxon>Mesosutterella</taxon>
    </lineage>
</organism>
<comment type="caution">
    <text evidence="2">The sequence shown here is derived from an EMBL/GenBank/DDBJ whole genome shotgun (WGS) entry which is preliminary data.</text>
</comment>
<dbReference type="EMBL" id="JAKZJU020000001">
    <property type="protein sequence ID" value="MDL2060061.1"/>
    <property type="molecule type" value="Genomic_DNA"/>
</dbReference>
<keyword evidence="3" id="KW-1185">Reference proteome</keyword>
<reference evidence="2" key="1">
    <citation type="submission" date="2023-03" db="EMBL/GenBank/DDBJ databases">
        <title>Mesosutterella sp. nov. isolated from porcine feces.</title>
        <authorList>
            <person name="Yu S."/>
        </authorList>
    </citation>
    <scope>NUCLEOTIDE SEQUENCE</scope>
    <source>
        <strain evidence="2">AGMB02718</strain>
    </source>
</reference>
<evidence type="ECO:0000313" key="3">
    <source>
        <dbReference type="Proteomes" id="UP001165481"/>
    </source>
</evidence>
<accession>A0ABT7IQ99</accession>
<dbReference type="Proteomes" id="UP001165481">
    <property type="component" value="Unassembled WGS sequence"/>
</dbReference>
<evidence type="ECO:0000313" key="2">
    <source>
        <dbReference type="EMBL" id="MDL2060061.1"/>
    </source>
</evidence>
<evidence type="ECO:0000259" key="1">
    <source>
        <dbReference type="Pfam" id="PF13018"/>
    </source>
</evidence>
<dbReference type="Pfam" id="PF13018">
    <property type="entry name" value="ESPR"/>
    <property type="match status" value="1"/>
</dbReference>
<feature type="domain" description="ESPR" evidence="1">
    <location>
        <begin position="1"/>
        <end position="45"/>
    </location>
</feature>
<protein>
    <submittedName>
        <fullName evidence="2">ESPR domain-containing protein</fullName>
    </submittedName>
</protein>
<sequence length="73" mass="7617">MNTIYKVIWDASRSMFVVASEFARSHRKAARRAASAVLLGGIAAAGAGGAAYAADVTQTYDSSLTTYVVSPNC</sequence>
<dbReference type="RefSeq" id="WP_243376357.1">
    <property type="nucleotide sequence ID" value="NZ_JAKZJU020000001.1"/>
</dbReference>
<dbReference type="InterPro" id="IPR024973">
    <property type="entry name" value="ESPR"/>
</dbReference>
<gene>
    <name evidence="2" type="ORF">MUN46_008960</name>
</gene>